<dbReference type="Proteomes" id="UP000887574">
    <property type="component" value="Unplaced"/>
</dbReference>
<protein>
    <submittedName>
        <fullName evidence="3">Potassium channel domain-containing protein</fullName>
    </submittedName>
</protein>
<feature type="domain" description="Potassium channel" evidence="1">
    <location>
        <begin position="134"/>
        <end position="163"/>
    </location>
</feature>
<name>A0A915DX09_9BILA</name>
<keyword evidence="2" id="KW-1185">Reference proteome</keyword>
<dbReference type="Pfam" id="PF07885">
    <property type="entry name" value="Ion_trans_2"/>
    <property type="match status" value="1"/>
</dbReference>
<dbReference type="WBParaSite" id="jg2457">
    <property type="protein sequence ID" value="jg2457"/>
    <property type="gene ID" value="jg2457"/>
</dbReference>
<reference evidence="3" key="1">
    <citation type="submission" date="2022-11" db="UniProtKB">
        <authorList>
            <consortium name="WormBaseParasite"/>
        </authorList>
    </citation>
    <scope>IDENTIFICATION</scope>
</reference>
<dbReference type="Gene3D" id="1.10.287.70">
    <property type="match status" value="1"/>
</dbReference>
<evidence type="ECO:0000259" key="1">
    <source>
        <dbReference type="Pfam" id="PF07885"/>
    </source>
</evidence>
<accession>A0A915DX09</accession>
<evidence type="ECO:0000313" key="2">
    <source>
        <dbReference type="Proteomes" id="UP000887574"/>
    </source>
</evidence>
<proteinExistence type="predicted"/>
<dbReference type="InterPro" id="IPR013099">
    <property type="entry name" value="K_chnl_dom"/>
</dbReference>
<dbReference type="AlphaFoldDB" id="A0A915DX09"/>
<sequence length="174" mass="19420">MTDFEQAAINAFKEVFGSNLTIRTCLFHLSQSIHRHIKRNGLSHIYSSNEDYRTLVRSLAALSFLPVRQVEPAFQLLLTEFWKLDLLSIAESVFHISSAVDTLIRVSMDAFAEGIRASDLSLLRNSSDHHYLVVSKWNFHSALFFTTTLLTSIGYGNLVPISPLDGSSASAMPS</sequence>
<organism evidence="2 3">
    <name type="scientific">Ditylenchus dipsaci</name>
    <dbReference type="NCBI Taxonomy" id="166011"/>
    <lineage>
        <taxon>Eukaryota</taxon>
        <taxon>Metazoa</taxon>
        <taxon>Ecdysozoa</taxon>
        <taxon>Nematoda</taxon>
        <taxon>Chromadorea</taxon>
        <taxon>Rhabditida</taxon>
        <taxon>Tylenchina</taxon>
        <taxon>Tylenchomorpha</taxon>
        <taxon>Sphaerularioidea</taxon>
        <taxon>Anguinidae</taxon>
        <taxon>Anguininae</taxon>
        <taxon>Ditylenchus</taxon>
    </lineage>
</organism>
<evidence type="ECO:0000313" key="3">
    <source>
        <dbReference type="WBParaSite" id="jg2457"/>
    </source>
</evidence>
<dbReference type="SUPFAM" id="SSF81324">
    <property type="entry name" value="Voltage-gated potassium channels"/>
    <property type="match status" value="1"/>
</dbReference>